<evidence type="ECO:0000256" key="4">
    <source>
        <dbReference type="ARBA" id="ARBA00022737"/>
    </source>
</evidence>
<feature type="binding site" evidence="11">
    <location>
        <position position="315"/>
    </location>
    <ligand>
        <name>Ca(2+)</name>
        <dbReference type="ChEBI" id="CHEBI:29108"/>
        <label>5</label>
    </ligand>
</feature>
<dbReference type="GO" id="GO:0005615">
    <property type="term" value="C:extracellular space"/>
    <property type="evidence" value="ECO:0007669"/>
    <property type="project" value="TreeGrafter"/>
</dbReference>
<evidence type="ECO:0000256" key="12">
    <source>
        <dbReference type="PROSITE-ProRule" id="PRU01011"/>
    </source>
</evidence>
<dbReference type="Pfam" id="PF00045">
    <property type="entry name" value="Hemopexin"/>
    <property type="match status" value="4"/>
</dbReference>
<dbReference type="GO" id="GO:0030198">
    <property type="term" value="P:extracellular matrix organization"/>
    <property type="evidence" value="ECO:0007669"/>
    <property type="project" value="TreeGrafter"/>
</dbReference>
<dbReference type="InterPro" id="IPR036375">
    <property type="entry name" value="Hemopexin-like_dom_sf"/>
</dbReference>
<dbReference type="Pfam" id="PF00413">
    <property type="entry name" value="Peptidase_M10"/>
    <property type="match status" value="1"/>
</dbReference>
<feature type="binding site" evidence="11">
    <location>
        <position position="138"/>
    </location>
    <ligand>
        <name>Zn(2+)</name>
        <dbReference type="ChEBI" id="CHEBI:29105"/>
        <label>2</label>
        <note>catalytic</note>
    </ligand>
</feature>
<dbReference type="CDD" id="cd00094">
    <property type="entry name" value="HX"/>
    <property type="match status" value="1"/>
</dbReference>
<sequence>MGIHHPAPQAHHTARREVVQAAPDVPGGELAPVPAAARGAPRRQSRLRALEQRVLAGVLGGAGRPGRHPPHLLPWGPQRWAQQCLRWTRCWSLTPRGALAHAFFPRRGEAHFDSAERWSLHSGKGRNLFIVVAHEVGHTLGLEHSPVKSALMSPYYKKLSKDFVLSWDDILAVQNLYGKPSKGLAIQLPGKVFTHFQDWSADPYDGDRQQRSLRAYYCLSFFDAITADADHNIYIFKGNHYWMVPVNGNTSDPQPLQTRWPGLPAGIDASAWSQHSGKFYFFKGGRCWRYAGSTLEVGFPQKCSARGLPRHPDTALHFQQLRRMVLFKGPKYFVVSEEPLALEPYYPRSLRDWQGLPSGTAGALTHRDGSIYFFRDEQYWQFHPEKLQVVATGKWAAELPWMGCWDANGGQVLF</sequence>
<evidence type="ECO:0000256" key="7">
    <source>
        <dbReference type="ARBA" id="ARBA00022837"/>
    </source>
</evidence>
<feature type="domain" description="Peptidase metallopeptidase" evidence="14">
    <location>
        <begin position="27"/>
        <end position="179"/>
    </location>
</feature>
<accession>A0A672TWY5</accession>
<evidence type="ECO:0000313" key="15">
    <source>
        <dbReference type="Ensembl" id="ENSSHBP00005006764.1"/>
    </source>
</evidence>
<feature type="active site" evidence="10">
    <location>
        <position position="135"/>
    </location>
</feature>
<dbReference type="GO" id="GO:0008270">
    <property type="term" value="F:zinc ion binding"/>
    <property type="evidence" value="ECO:0007669"/>
    <property type="project" value="InterPro"/>
</dbReference>
<evidence type="ECO:0000256" key="9">
    <source>
        <dbReference type="ARBA" id="ARBA00023145"/>
    </source>
</evidence>
<evidence type="ECO:0000256" key="6">
    <source>
        <dbReference type="ARBA" id="ARBA00022833"/>
    </source>
</evidence>
<dbReference type="InterPro" id="IPR006026">
    <property type="entry name" value="Peptidase_Metallo"/>
</dbReference>
<dbReference type="CTD" id="79148"/>
<feature type="repeat" description="Hemopexin" evidence="12">
    <location>
        <begin position="264"/>
        <end position="310"/>
    </location>
</feature>
<feature type="binding site" evidence="11">
    <location>
        <position position="268"/>
    </location>
    <ligand>
        <name>Ca(2+)</name>
        <dbReference type="ChEBI" id="CHEBI:29108"/>
        <label>4</label>
    </ligand>
</feature>
<feature type="repeat" description="Hemopexin" evidence="12">
    <location>
        <begin position="219"/>
        <end position="263"/>
    </location>
</feature>
<gene>
    <name evidence="15" type="primary">MMP28</name>
</gene>
<dbReference type="InterPro" id="IPR024079">
    <property type="entry name" value="MetalloPept_cat_dom_sf"/>
</dbReference>
<dbReference type="Ensembl" id="ENSSHBT00005008157.1">
    <property type="protein sequence ID" value="ENSSHBP00005006764.1"/>
    <property type="gene ID" value="ENSSHBG00005005940.1"/>
</dbReference>
<dbReference type="GO" id="GO:0010760">
    <property type="term" value="P:negative regulation of macrophage chemotaxis"/>
    <property type="evidence" value="ECO:0007669"/>
    <property type="project" value="Ensembl"/>
</dbReference>
<dbReference type="PROSITE" id="PS51642">
    <property type="entry name" value="HEMOPEXIN_2"/>
    <property type="match status" value="3"/>
</dbReference>
<keyword evidence="4" id="KW-0677">Repeat</keyword>
<feature type="region of interest" description="Disordered" evidence="13">
    <location>
        <begin position="24"/>
        <end position="44"/>
    </location>
</feature>
<keyword evidence="3 11" id="KW-0479">Metal-binding</keyword>
<proteinExistence type="inferred from homology"/>
<evidence type="ECO:0000256" key="13">
    <source>
        <dbReference type="SAM" id="MobiDB-lite"/>
    </source>
</evidence>
<feature type="binding site" evidence="11">
    <location>
        <position position="101"/>
    </location>
    <ligand>
        <name>Zn(2+)</name>
        <dbReference type="ChEBI" id="CHEBI:29105"/>
        <label>1</label>
    </ligand>
</feature>
<dbReference type="GeneTree" id="ENSGT00940000159596"/>
<feature type="binding site" evidence="11">
    <location>
        <position position="152"/>
    </location>
    <ligand>
        <name>Zn(2+)</name>
        <dbReference type="ChEBI" id="CHEBI:29105"/>
        <label>2</label>
        <note>catalytic</note>
    </ligand>
</feature>
<evidence type="ECO:0000313" key="16">
    <source>
        <dbReference type="Proteomes" id="UP000472266"/>
    </source>
</evidence>
<evidence type="ECO:0000256" key="8">
    <source>
        <dbReference type="ARBA" id="ARBA00023049"/>
    </source>
</evidence>
<dbReference type="Gene3D" id="3.40.390.10">
    <property type="entry name" value="Collagenase (Catalytic Domain)"/>
    <property type="match status" value="1"/>
</dbReference>
<evidence type="ECO:0000256" key="10">
    <source>
        <dbReference type="PIRSR" id="PIRSR621190-1"/>
    </source>
</evidence>
<dbReference type="GO" id="GO:0005737">
    <property type="term" value="C:cytoplasm"/>
    <property type="evidence" value="ECO:0007669"/>
    <property type="project" value="Ensembl"/>
</dbReference>
<feature type="repeat" description="Hemopexin" evidence="12">
    <location>
        <begin position="357"/>
        <end position="404"/>
    </location>
</feature>
<comment type="cofactor">
    <cofactor evidence="11">
        <name>Ca(2+)</name>
        <dbReference type="ChEBI" id="CHEBI:29108"/>
    </cofactor>
    <text evidence="11">Can bind about 5 Ca(2+) ions per subunit.</text>
</comment>
<reference evidence="15" key="1">
    <citation type="submission" date="2025-08" db="UniProtKB">
        <authorList>
            <consortium name="Ensembl"/>
        </authorList>
    </citation>
    <scope>IDENTIFICATION</scope>
</reference>
<evidence type="ECO:0000256" key="1">
    <source>
        <dbReference type="ARBA" id="ARBA00010370"/>
    </source>
</evidence>
<keyword evidence="16" id="KW-1185">Reference proteome</keyword>
<evidence type="ECO:0000256" key="3">
    <source>
        <dbReference type="ARBA" id="ARBA00022723"/>
    </source>
</evidence>
<evidence type="ECO:0000256" key="2">
    <source>
        <dbReference type="ARBA" id="ARBA00022670"/>
    </source>
</evidence>
<dbReference type="GO" id="GO:0004222">
    <property type="term" value="F:metalloendopeptidase activity"/>
    <property type="evidence" value="ECO:0007669"/>
    <property type="project" value="InterPro"/>
</dbReference>
<feature type="binding site" evidence="11">
    <location>
        <position position="225"/>
    </location>
    <ligand>
        <name>Ca(2+)</name>
        <dbReference type="ChEBI" id="CHEBI:29108"/>
        <label>5</label>
    </ligand>
</feature>
<dbReference type="Gene3D" id="2.110.10.10">
    <property type="entry name" value="Hemopexin-like domain"/>
    <property type="match status" value="1"/>
</dbReference>
<evidence type="ECO:0000259" key="14">
    <source>
        <dbReference type="SMART" id="SM00235"/>
    </source>
</evidence>
<keyword evidence="5" id="KW-0378">Hydrolase</keyword>
<dbReference type="AlphaFoldDB" id="A0A672TWY5"/>
<keyword evidence="9" id="KW-0865">Zymogen</keyword>
<feature type="binding site" evidence="11">
    <location>
        <position position="116"/>
    </location>
    <ligand>
        <name>Ca(2+)</name>
        <dbReference type="ChEBI" id="CHEBI:29108"/>
        <label>1</label>
    </ligand>
</feature>
<dbReference type="SUPFAM" id="SSF50923">
    <property type="entry name" value="Hemopexin-like domain"/>
    <property type="match status" value="1"/>
</dbReference>
<feature type="binding site" evidence="11">
    <location>
        <position position="223"/>
    </location>
    <ligand>
        <name>Ca(2+)</name>
        <dbReference type="ChEBI" id="CHEBI:29108"/>
        <label>4</label>
    </ligand>
</feature>
<evidence type="ECO:0000256" key="11">
    <source>
        <dbReference type="PIRSR" id="PIRSR621190-2"/>
    </source>
</evidence>
<dbReference type="PANTHER" id="PTHR10201:SF298">
    <property type="entry name" value="MATRIX METALLOPROTEINASE-28"/>
    <property type="match status" value="1"/>
</dbReference>
<comment type="similarity">
    <text evidence="1">Belongs to the peptidase M10A family.</text>
</comment>
<dbReference type="GO" id="GO:0031012">
    <property type="term" value="C:extracellular matrix"/>
    <property type="evidence" value="ECO:0007669"/>
    <property type="project" value="InterPro"/>
</dbReference>
<comment type="cofactor">
    <cofactor evidence="11">
        <name>Zn(2+)</name>
        <dbReference type="ChEBI" id="CHEBI:29105"/>
    </cofactor>
    <text evidence="11">Binds 2 Zn(2+) ions per subunit.</text>
</comment>
<keyword evidence="7 11" id="KW-0106">Calcium</keyword>
<evidence type="ECO:0000256" key="5">
    <source>
        <dbReference type="ARBA" id="ARBA00022801"/>
    </source>
</evidence>
<feature type="binding site" evidence="11">
    <location>
        <position position="113"/>
    </location>
    <ligand>
        <name>Ca(2+)</name>
        <dbReference type="ChEBI" id="CHEBI:29108"/>
        <label>3</label>
    </ligand>
</feature>
<dbReference type="PRINTS" id="PR00138">
    <property type="entry name" value="MATRIXIN"/>
</dbReference>
<dbReference type="InterPro" id="IPR001818">
    <property type="entry name" value="Pept_M10_metallopeptidase"/>
</dbReference>
<dbReference type="RefSeq" id="XP_030328256.1">
    <property type="nucleotide sequence ID" value="XM_030472396.1"/>
</dbReference>
<dbReference type="InterPro" id="IPR000585">
    <property type="entry name" value="Hemopexin-like_dom"/>
</dbReference>
<feature type="binding site" evidence="11">
    <location>
        <position position="111"/>
    </location>
    <ligand>
        <name>Zn(2+)</name>
        <dbReference type="ChEBI" id="CHEBI:29105"/>
        <label>1</label>
    </ligand>
</feature>
<dbReference type="InterPro" id="IPR018487">
    <property type="entry name" value="Hemopexin-like_repeat"/>
</dbReference>
<feature type="binding site" evidence="11">
    <location>
        <position position="144"/>
    </location>
    <ligand>
        <name>Zn(2+)</name>
        <dbReference type="ChEBI" id="CHEBI:29105"/>
        <label>2</label>
        <note>catalytic</note>
    </ligand>
</feature>
<dbReference type="InterPro" id="IPR021190">
    <property type="entry name" value="Pept_M10A"/>
</dbReference>
<dbReference type="SMART" id="SM00120">
    <property type="entry name" value="HX"/>
    <property type="match status" value="4"/>
</dbReference>
<dbReference type="SMART" id="SM00235">
    <property type="entry name" value="ZnMc"/>
    <property type="match status" value="1"/>
</dbReference>
<dbReference type="PANTHER" id="PTHR10201">
    <property type="entry name" value="MATRIX METALLOPROTEINASE"/>
    <property type="match status" value="1"/>
</dbReference>
<keyword evidence="2" id="KW-0645">Protease</keyword>
<protein>
    <submittedName>
        <fullName evidence="15">Matrix metallopeptidase 28</fullName>
    </submittedName>
</protein>
<organism evidence="15 16">
    <name type="scientific">Strigops habroptila</name>
    <name type="common">Kakapo</name>
    <dbReference type="NCBI Taxonomy" id="2489341"/>
    <lineage>
        <taxon>Eukaryota</taxon>
        <taxon>Metazoa</taxon>
        <taxon>Chordata</taxon>
        <taxon>Craniata</taxon>
        <taxon>Vertebrata</taxon>
        <taxon>Euteleostomi</taxon>
        <taxon>Archelosauria</taxon>
        <taxon>Archosauria</taxon>
        <taxon>Dinosauria</taxon>
        <taxon>Saurischia</taxon>
        <taxon>Theropoda</taxon>
        <taxon>Coelurosauria</taxon>
        <taxon>Aves</taxon>
        <taxon>Neognathae</taxon>
        <taxon>Neoaves</taxon>
        <taxon>Telluraves</taxon>
        <taxon>Australaves</taxon>
        <taxon>Psittaciformes</taxon>
        <taxon>Psittacidae</taxon>
        <taxon>Strigops</taxon>
    </lineage>
</organism>
<feature type="binding site" evidence="11">
    <location>
        <position position="116"/>
    </location>
    <ligand>
        <name>Ca(2+)</name>
        <dbReference type="ChEBI" id="CHEBI:29108"/>
        <label>3</label>
    </ligand>
</feature>
<dbReference type="InParanoid" id="A0A672TWY5"/>
<dbReference type="GO" id="GO:0030574">
    <property type="term" value="P:collagen catabolic process"/>
    <property type="evidence" value="ECO:0007669"/>
    <property type="project" value="TreeGrafter"/>
</dbReference>
<reference evidence="15" key="2">
    <citation type="submission" date="2025-09" db="UniProtKB">
        <authorList>
            <consortium name="Ensembl"/>
        </authorList>
    </citation>
    <scope>IDENTIFICATION</scope>
</reference>
<keyword evidence="6 11" id="KW-0862">Zinc</keyword>
<dbReference type="Proteomes" id="UP000472266">
    <property type="component" value="Unplaced"/>
</dbReference>
<dbReference type="GO" id="GO:0006508">
    <property type="term" value="P:proteolysis"/>
    <property type="evidence" value="ECO:0007669"/>
    <property type="project" value="UniProtKB-KW"/>
</dbReference>
<keyword evidence="8" id="KW-0482">Metalloprotease</keyword>
<feature type="binding site" evidence="11">
    <location>
        <position position="134"/>
    </location>
    <ligand>
        <name>Zn(2+)</name>
        <dbReference type="ChEBI" id="CHEBI:29105"/>
        <label>2</label>
        <note>catalytic</note>
    </ligand>
</feature>
<dbReference type="GeneID" id="115601891"/>
<dbReference type="SUPFAM" id="SSF55486">
    <property type="entry name" value="Metalloproteases ('zincins'), catalytic domain"/>
    <property type="match status" value="1"/>
</dbReference>
<name>A0A672TWY5_STRHB</name>